<organism evidence="1 2">
    <name type="scientific">Terracoccus luteus</name>
    <dbReference type="NCBI Taxonomy" id="53356"/>
    <lineage>
        <taxon>Bacteria</taxon>
        <taxon>Bacillati</taxon>
        <taxon>Actinomycetota</taxon>
        <taxon>Actinomycetes</taxon>
        <taxon>Micrococcales</taxon>
        <taxon>Intrasporangiaceae</taxon>
        <taxon>Terracoccus</taxon>
    </lineage>
</organism>
<sequence length="228" mass="23970">MSQKKTQASPPGVTDPHGADDVVLIGDVVASRRAPDRLALHDTLARVIDHVNGDVTALDPLVVTVGDEFQGRFATLGSALAACFGLRLRLAPDVDVRFGLGRGATQTLDARHGIHDGPAYWAARSAIERTKERASRAQTRTARTTYEPPEGDALGVGVAVQSALDCLDLVVGSLSTQSTTILGGLMDGRTQHEIAADLAVSPSAVSQRVRRDGLGVAVDTMTSLSRMP</sequence>
<evidence type="ECO:0000313" key="2">
    <source>
        <dbReference type="Proteomes" id="UP000278440"/>
    </source>
</evidence>
<dbReference type="Proteomes" id="UP000278440">
    <property type="component" value="Unassembled WGS sequence"/>
</dbReference>
<dbReference type="OrthoDB" id="4711815at2"/>
<keyword evidence="2" id="KW-1185">Reference proteome</keyword>
<dbReference type="RefSeq" id="WP_121032435.1">
    <property type="nucleotide sequence ID" value="NZ_RBXT01000001.1"/>
</dbReference>
<proteinExistence type="predicted"/>
<comment type="caution">
    <text evidence="1">The sequence shown here is derived from an EMBL/GenBank/DDBJ whole genome shotgun (WGS) entry which is preliminary data.</text>
</comment>
<accession>A0A495Y002</accession>
<reference evidence="1 2" key="1">
    <citation type="submission" date="2018-10" db="EMBL/GenBank/DDBJ databases">
        <title>Sequencing the genomes of 1000 actinobacteria strains.</title>
        <authorList>
            <person name="Klenk H.-P."/>
        </authorList>
    </citation>
    <scope>NUCLEOTIDE SEQUENCE [LARGE SCALE GENOMIC DNA]</scope>
    <source>
        <strain evidence="1 2">DSM 44267</strain>
    </source>
</reference>
<protein>
    <submittedName>
        <fullName evidence="1">SatD family protein</fullName>
    </submittedName>
</protein>
<evidence type="ECO:0000313" key="1">
    <source>
        <dbReference type="EMBL" id="RKT78306.1"/>
    </source>
</evidence>
<dbReference type="EMBL" id="RBXT01000001">
    <property type="protein sequence ID" value="RKT78306.1"/>
    <property type="molecule type" value="Genomic_DNA"/>
</dbReference>
<gene>
    <name evidence="1" type="ORF">DFJ68_1749</name>
</gene>
<name>A0A495Y002_9MICO</name>
<dbReference type="InterPro" id="IPR032580">
    <property type="entry name" value="SatD"/>
</dbReference>
<dbReference type="AlphaFoldDB" id="A0A495Y002"/>
<dbReference type="Pfam" id="PF16264">
    <property type="entry name" value="SatD"/>
    <property type="match status" value="1"/>
</dbReference>